<evidence type="ECO:0000259" key="2">
    <source>
        <dbReference type="Pfam" id="PF00465"/>
    </source>
</evidence>
<evidence type="ECO:0000313" key="4">
    <source>
        <dbReference type="EMBL" id="GAF26205.1"/>
    </source>
</evidence>
<feature type="domain" description="Alcohol dehydrogenase iron-type/glycerol dehydrogenase GldA" evidence="2">
    <location>
        <begin position="12"/>
        <end position="185"/>
    </location>
</feature>
<dbReference type="AlphaFoldDB" id="A0A0S6UDF6"/>
<organism evidence="4">
    <name type="scientific">Moorella thermoacetica Y72</name>
    <dbReference type="NCBI Taxonomy" id="1325331"/>
    <lineage>
        <taxon>Bacteria</taxon>
        <taxon>Bacillati</taxon>
        <taxon>Bacillota</taxon>
        <taxon>Clostridia</taxon>
        <taxon>Neomoorellales</taxon>
        <taxon>Neomoorellaceae</taxon>
        <taxon>Neomoorella</taxon>
    </lineage>
</organism>
<gene>
    <name evidence="4" type="ORF">MTY_1544</name>
</gene>
<dbReference type="Gene3D" id="3.40.50.1970">
    <property type="match status" value="1"/>
</dbReference>
<dbReference type="InterPro" id="IPR001670">
    <property type="entry name" value="ADH_Fe/GldA"/>
</dbReference>
<dbReference type="FunFam" id="3.40.50.1970:FF:000003">
    <property type="entry name" value="Alcohol dehydrogenase, iron-containing"/>
    <property type="match status" value="1"/>
</dbReference>
<dbReference type="InterPro" id="IPR044731">
    <property type="entry name" value="BDH-like"/>
</dbReference>
<dbReference type="EMBL" id="DF238840">
    <property type="protein sequence ID" value="GAF26205.1"/>
    <property type="molecule type" value="Genomic_DNA"/>
</dbReference>
<evidence type="ECO:0000256" key="1">
    <source>
        <dbReference type="ARBA" id="ARBA00023002"/>
    </source>
</evidence>
<proteinExistence type="predicted"/>
<feature type="domain" description="Fe-containing alcohol dehydrogenase-like C-terminal" evidence="3">
    <location>
        <begin position="198"/>
        <end position="403"/>
    </location>
</feature>
<sequence length="404" mass="43500">MLPMMKFEFYNPTRLIFGAGSLAQLGKAVRPYGKKALLVIGGGSVKKSGAFDRAVSSLKAAGVSVVEFSGVEPNPRLSTVVRAAELAKKEACDVVIGMGGGSVMDASKVIAASVLYEGDPKDMLVRAGKAPRLPERALPIITVPTLAATGSEMNNGAVITIDDEGEKLKTFVQADVLYPRVAVVDSELTVTVPKNHTAFGICDIITHVTEGYFNGIDGTPLQDRFAEGVILTVLEWGPKAVSDGSDLEARTQVQWASIVALNGWVQAGVNMVAPVHMIEHTLSALYDIPHGAGLAVVNPAWMRFAARVRPDRFAQFAQRIFGLSATGKDDLSLAMEGINRFEEFLRSIGCPTRLSELSIGEITEEALLRYAEETLKVLQDEEGRLPGRPPLRKEDIVEILRIAM</sequence>
<dbReference type="Pfam" id="PF25137">
    <property type="entry name" value="ADH_Fe_C"/>
    <property type="match status" value="1"/>
</dbReference>
<dbReference type="GO" id="GO:0005829">
    <property type="term" value="C:cytosol"/>
    <property type="evidence" value="ECO:0007669"/>
    <property type="project" value="TreeGrafter"/>
</dbReference>
<keyword evidence="1" id="KW-0560">Oxidoreductase</keyword>
<dbReference type="InterPro" id="IPR056798">
    <property type="entry name" value="ADH_Fe_C"/>
</dbReference>
<dbReference type="PROSITE" id="PS00913">
    <property type="entry name" value="ADH_IRON_1"/>
    <property type="match status" value="1"/>
</dbReference>
<accession>A0A0S6UDF6</accession>
<dbReference type="PANTHER" id="PTHR43633:SF1">
    <property type="entry name" value="ALCOHOL DEHYDROGENASE YQHD"/>
    <property type="match status" value="1"/>
</dbReference>
<dbReference type="PANTHER" id="PTHR43633">
    <property type="entry name" value="ALCOHOL DEHYDROGENASE YQHD"/>
    <property type="match status" value="1"/>
</dbReference>
<dbReference type="CDD" id="cd08187">
    <property type="entry name" value="BDH"/>
    <property type="match status" value="1"/>
</dbReference>
<dbReference type="GO" id="GO:0046872">
    <property type="term" value="F:metal ion binding"/>
    <property type="evidence" value="ECO:0007669"/>
    <property type="project" value="InterPro"/>
</dbReference>
<dbReference type="Pfam" id="PF00465">
    <property type="entry name" value="Fe-ADH"/>
    <property type="match status" value="1"/>
</dbReference>
<dbReference type="SUPFAM" id="SSF56796">
    <property type="entry name" value="Dehydroquinate synthase-like"/>
    <property type="match status" value="1"/>
</dbReference>
<protein>
    <submittedName>
        <fullName evidence="4">Uncharacterized oxidoreductases, Fe-dependent alcohol dehydrogenase family</fullName>
    </submittedName>
</protein>
<dbReference type="GO" id="GO:1990002">
    <property type="term" value="F:methylglyoxal reductase (NADPH) (acetol producing) activity"/>
    <property type="evidence" value="ECO:0007669"/>
    <property type="project" value="TreeGrafter"/>
</dbReference>
<dbReference type="Gene3D" id="1.20.1090.10">
    <property type="entry name" value="Dehydroquinate synthase-like - alpha domain"/>
    <property type="match status" value="1"/>
</dbReference>
<dbReference type="InterPro" id="IPR018211">
    <property type="entry name" value="ADH_Fe_CS"/>
</dbReference>
<reference evidence="4" key="1">
    <citation type="journal article" date="2014" name="Gene">
        <title>Genome-guided analysis of transformation efficiency and carbon dioxide assimilation by Moorella thermoacetica Y72.</title>
        <authorList>
            <person name="Tsukahara K."/>
            <person name="Kita A."/>
            <person name="Nakashimada Y."/>
            <person name="Hoshino T."/>
            <person name="Murakami K."/>
        </authorList>
    </citation>
    <scope>NUCLEOTIDE SEQUENCE [LARGE SCALE GENOMIC DNA]</scope>
    <source>
        <strain evidence="4">Y72</strain>
    </source>
</reference>
<dbReference type="Proteomes" id="UP000063718">
    <property type="component" value="Unassembled WGS sequence"/>
</dbReference>
<dbReference type="GO" id="GO:1990362">
    <property type="term" value="F:butanol dehydrogenase (NAD+) activity"/>
    <property type="evidence" value="ECO:0007669"/>
    <property type="project" value="InterPro"/>
</dbReference>
<name>A0A0S6UDF6_NEOTH</name>
<dbReference type="GO" id="GO:0008106">
    <property type="term" value="F:alcohol dehydrogenase (NADP+) activity"/>
    <property type="evidence" value="ECO:0007669"/>
    <property type="project" value="TreeGrafter"/>
</dbReference>
<evidence type="ECO:0000259" key="3">
    <source>
        <dbReference type="Pfam" id="PF25137"/>
    </source>
</evidence>